<evidence type="ECO:0000313" key="10">
    <source>
        <dbReference type="Proteomes" id="UP000501648"/>
    </source>
</evidence>
<reference evidence="9 10" key="1">
    <citation type="journal article" date="2012" name="J. Bacteriol.">
        <title>Genome sequence of the pathogenic Herbaspirillum seropedicae strain Os34, isolated from rice roots.</title>
        <authorList>
            <person name="Ye W."/>
            <person name="Ye S."/>
            <person name="Liu J."/>
            <person name="Chang S."/>
            <person name="Chen M."/>
            <person name="Zhu B."/>
            <person name="Guo L."/>
            <person name="An Q."/>
        </authorList>
    </citation>
    <scope>NUCLEOTIDE SEQUENCE [LARGE SCALE GENOMIC DNA]</scope>
    <source>
        <strain evidence="9 10">Os34</strain>
    </source>
</reference>
<dbReference type="GO" id="GO:0005886">
    <property type="term" value="C:plasma membrane"/>
    <property type="evidence" value="ECO:0007669"/>
    <property type="project" value="TreeGrafter"/>
</dbReference>
<dbReference type="InterPro" id="IPR050980">
    <property type="entry name" value="2C_sensor_his_kinase"/>
</dbReference>
<dbReference type="SMART" id="SM00387">
    <property type="entry name" value="HATPase_c"/>
    <property type="match status" value="1"/>
</dbReference>
<comment type="catalytic activity">
    <reaction evidence="1">
        <text>ATP + protein L-histidine = ADP + protein N-phospho-L-histidine.</text>
        <dbReference type="EC" id="2.7.13.3"/>
    </reaction>
</comment>
<evidence type="ECO:0000256" key="6">
    <source>
        <dbReference type="ARBA" id="ARBA00022840"/>
    </source>
</evidence>
<dbReference type="PANTHER" id="PTHR44936:SF10">
    <property type="entry name" value="SENSOR PROTEIN RSTB"/>
    <property type="match status" value="1"/>
</dbReference>
<keyword evidence="6" id="KW-0067">ATP-binding</keyword>
<name>A0A6M3ZSP8_9BURK</name>
<keyword evidence="7" id="KW-0472">Membrane</keyword>
<evidence type="ECO:0000256" key="7">
    <source>
        <dbReference type="SAM" id="Phobius"/>
    </source>
</evidence>
<feature type="transmembrane region" description="Helical" evidence="7">
    <location>
        <begin position="127"/>
        <end position="149"/>
    </location>
</feature>
<dbReference type="PROSITE" id="PS50109">
    <property type="entry name" value="HIS_KIN"/>
    <property type="match status" value="1"/>
</dbReference>
<dbReference type="GO" id="GO:0000155">
    <property type="term" value="F:phosphorelay sensor kinase activity"/>
    <property type="evidence" value="ECO:0007669"/>
    <property type="project" value="TreeGrafter"/>
</dbReference>
<keyword evidence="5 9" id="KW-0418">Kinase</keyword>
<proteinExistence type="predicted"/>
<dbReference type="Pfam" id="PF02518">
    <property type="entry name" value="HATPase_c"/>
    <property type="match status" value="1"/>
</dbReference>
<keyword evidence="7" id="KW-1133">Transmembrane helix</keyword>
<dbReference type="PANTHER" id="PTHR44936">
    <property type="entry name" value="SENSOR PROTEIN CREC"/>
    <property type="match status" value="1"/>
</dbReference>
<dbReference type="EMBL" id="CP008956">
    <property type="protein sequence ID" value="QJQ01556.1"/>
    <property type="molecule type" value="Genomic_DNA"/>
</dbReference>
<evidence type="ECO:0000256" key="1">
    <source>
        <dbReference type="ARBA" id="ARBA00000085"/>
    </source>
</evidence>
<sequence length="445" mass="47772">MTSLTSFFSATHDPVNPPQHLLLSRLFWLRWAMVAGELLVLAGAHFWLGIALPLAELGALIALQGLINGLTWLRLRWVRPAEQGELFAQLLIDVTVLTGLLYLSGGSTNPFVSFYLPALAAGAASLTWPYALLLALCALGAYSGLVYFYQPLHIHDHGQAMAYHLAGMWINFSISALLITWFVSRIAAAVRSRDGQLAQARERQLQSHRIVALGTQAAGAAHALNTPLSTVAVIAGELRREMAANPALRPYEEDVRIVEEQIAVCKAALENMRLDADAQLRNEDSAAITPWLTSLLEGWRLRHPAVLLVAEVHQPGWVASQLQDLSQILLTLLDNAAHAVRSLGHQGEIRIRLLPAEALDVAQGGKALALKPGKKTAIIEVADNGSGIAPELLQRLGHGPVTSGSGGSGIGLMLAFAAATHLGGKLRLRSTVGQGTVAQLRFPLC</sequence>
<feature type="transmembrane region" description="Helical" evidence="7">
    <location>
        <begin position="87"/>
        <end position="107"/>
    </location>
</feature>
<dbReference type="InterPro" id="IPR005467">
    <property type="entry name" value="His_kinase_dom"/>
</dbReference>
<dbReference type="InterPro" id="IPR036890">
    <property type="entry name" value="HATPase_C_sf"/>
</dbReference>
<protein>
    <recommendedName>
        <fullName evidence="2">histidine kinase</fullName>
        <ecNumber evidence="2">2.7.13.3</ecNumber>
    </recommendedName>
</protein>
<evidence type="ECO:0000256" key="3">
    <source>
        <dbReference type="ARBA" id="ARBA00022679"/>
    </source>
</evidence>
<evidence type="ECO:0000259" key="8">
    <source>
        <dbReference type="PROSITE" id="PS50109"/>
    </source>
</evidence>
<dbReference type="InterPro" id="IPR004358">
    <property type="entry name" value="Sig_transdc_His_kin-like_C"/>
</dbReference>
<dbReference type="Pfam" id="PF25323">
    <property type="entry name" value="6TM_PilS"/>
    <property type="match status" value="1"/>
</dbReference>
<dbReference type="PRINTS" id="PR00344">
    <property type="entry name" value="BCTRLSENSOR"/>
</dbReference>
<dbReference type="RefSeq" id="WP_017450378.1">
    <property type="nucleotide sequence ID" value="NZ_CP008956.1"/>
</dbReference>
<gene>
    <name evidence="9" type="ORF">C798_15320</name>
</gene>
<dbReference type="SUPFAM" id="SSF55874">
    <property type="entry name" value="ATPase domain of HSP90 chaperone/DNA topoisomerase II/histidine kinase"/>
    <property type="match status" value="1"/>
</dbReference>
<evidence type="ECO:0000256" key="2">
    <source>
        <dbReference type="ARBA" id="ARBA00012438"/>
    </source>
</evidence>
<feature type="transmembrane region" description="Helical" evidence="7">
    <location>
        <begin position="161"/>
        <end position="183"/>
    </location>
</feature>
<evidence type="ECO:0000256" key="4">
    <source>
        <dbReference type="ARBA" id="ARBA00022741"/>
    </source>
</evidence>
<dbReference type="Gene3D" id="1.10.287.130">
    <property type="match status" value="1"/>
</dbReference>
<evidence type="ECO:0000256" key="5">
    <source>
        <dbReference type="ARBA" id="ARBA00022777"/>
    </source>
</evidence>
<keyword evidence="3" id="KW-0808">Transferase</keyword>
<dbReference type="GO" id="GO:0005524">
    <property type="term" value="F:ATP binding"/>
    <property type="evidence" value="ECO:0007669"/>
    <property type="project" value="UniProtKB-KW"/>
</dbReference>
<keyword evidence="7" id="KW-0812">Transmembrane</keyword>
<dbReference type="Gene3D" id="3.30.565.10">
    <property type="entry name" value="Histidine kinase-like ATPase, C-terminal domain"/>
    <property type="match status" value="1"/>
</dbReference>
<keyword evidence="4" id="KW-0547">Nucleotide-binding</keyword>
<evidence type="ECO:0000313" key="9">
    <source>
        <dbReference type="EMBL" id="QJQ01556.1"/>
    </source>
</evidence>
<feature type="domain" description="Histidine kinase" evidence="8">
    <location>
        <begin position="219"/>
        <end position="445"/>
    </location>
</feature>
<accession>A0A6M3ZSP8</accession>
<dbReference type="InterPro" id="IPR003594">
    <property type="entry name" value="HATPase_dom"/>
</dbReference>
<dbReference type="Proteomes" id="UP000501648">
    <property type="component" value="Chromosome"/>
</dbReference>
<organism evidence="9 10">
    <name type="scientific">Herbaspirillum rubrisubalbicans Os34</name>
    <dbReference type="NCBI Taxonomy" id="1235827"/>
    <lineage>
        <taxon>Bacteria</taxon>
        <taxon>Pseudomonadati</taxon>
        <taxon>Pseudomonadota</taxon>
        <taxon>Betaproteobacteria</taxon>
        <taxon>Burkholderiales</taxon>
        <taxon>Oxalobacteraceae</taxon>
        <taxon>Herbaspirillum</taxon>
    </lineage>
</organism>
<dbReference type="EC" id="2.7.13.3" evidence="2"/>
<dbReference type="AlphaFoldDB" id="A0A6M3ZSP8"/>